<feature type="domain" description="ABC transporter" evidence="10">
    <location>
        <begin position="369"/>
        <end position="605"/>
    </location>
</feature>
<proteinExistence type="predicted"/>
<dbReference type="CDD" id="cd07346">
    <property type="entry name" value="ABC_6TM_exporters"/>
    <property type="match status" value="1"/>
</dbReference>
<dbReference type="Gene3D" id="3.40.50.300">
    <property type="entry name" value="P-loop containing nucleotide triphosphate hydrolases"/>
    <property type="match status" value="1"/>
</dbReference>
<keyword evidence="2" id="KW-0813">Transport</keyword>
<dbReference type="RefSeq" id="WP_076347723.1">
    <property type="nucleotide sequence ID" value="NZ_CP019082.1"/>
</dbReference>
<feature type="domain" description="ABC transmembrane type-1" evidence="11">
    <location>
        <begin position="41"/>
        <end position="330"/>
    </location>
</feature>
<dbReference type="KEGG" id="pbor:BSF38_03505"/>
<dbReference type="PANTHER" id="PTHR24221:SF654">
    <property type="entry name" value="ATP-BINDING CASSETTE SUB-FAMILY B MEMBER 6"/>
    <property type="match status" value="1"/>
</dbReference>
<comment type="subcellular location">
    <subcellularLocation>
        <location evidence="1">Cell membrane</location>
        <topology evidence="1">Multi-pass membrane protein</topology>
    </subcellularLocation>
</comment>
<evidence type="ECO:0000256" key="9">
    <source>
        <dbReference type="SAM" id="Phobius"/>
    </source>
</evidence>
<dbReference type="PROSITE" id="PS50929">
    <property type="entry name" value="ABC_TM1F"/>
    <property type="match status" value="1"/>
</dbReference>
<reference evidence="13" key="1">
    <citation type="submission" date="2016-12" db="EMBL/GenBank/DDBJ databases">
        <title>Comparative genomics of four Isosphaeraceae planctomycetes: a common pool of plasmids and glycoside hydrolase genes.</title>
        <authorList>
            <person name="Ivanova A."/>
        </authorList>
    </citation>
    <scope>NUCLEOTIDE SEQUENCE [LARGE SCALE GENOMIC DNA]</scope>
    <source>
        <strain evidence="13">PX4</strain>
    </source>
</reference>
<evidence type="ECO:0000256" key="5">
    <source>
        <dbReference type="ARBA" id="ARBA00022840"/>
    </source>
</evidence>
<evidence type="ECO:0000256" key="2">
    <source>
        <dbReference type="ARBA" id="ARBA00022448"/>
    </source>
</evidence>
<dbReference type="GO" id="GO:0005886">
    <property type="term" value="C:plasma membrane"/>
    <property type="evidence" value="ECO:0007669"/>
    <property type="project" value="UniProtKB-SubCell"/>
</dbReference>
<protein>
    <recommendedName>
        <fullName evidence="8">Multidrug resistance-like ATP-binding protein MdlB</fullName>
    </recommendedName>
</protein>
<dbReference type="InterPro" id="IPR017871">
    <property type="entry name" value="ABC_transporter-like_CS"/>
</dbReference>
<dbReference type="PANTHER" id="PTHR24221">
    <property type="entry name" value="ATP-BINDING CASSETTE SUB-FAMILY B"/>
    <property type="match status" value="1"/>
</dbReference>
<dbReference type="Pfam" id="PF00664">
    <property type="entry name" value="ABC_membrane"/>
    <property type="match status" value="1"/>
</dbReference>
<dbReference type="PROSITE" id="PS00211">
    <property type="entry name" value="ABC_TRANSPORTER_1"/>
    <property type="match status" value="1"/>
</dbReference>
<organism evidence="12 13">
    <name type="scientific">Paludisphaera borealis</name>
    <dbReference type="NCBI Taxonomy" id="1387353"/>
    <lineage>
        <taxon>Bacteria</taxon>
        <taxon>Pseudomonadati</taxon>
        <taxon>Planctomycetota</taxon>
        <taxon>Planctomycetia</taxon>
        <taxon>Isosphaerales</taxon>
        <taxon>Isosphaeraceae</taxon>
        <taxon>Paludisphaera</taxon>
    </lineage>
</organism>
<sequence>MSRQSKWKGLRDVGRELGQIRRRGRQVWRLVPWRHRCALGFALVVMCLASAAGTAIPIYLGKLFESVNPSNVQSTARDQIARTAGLYLGLIGVAYIVRETMNVFRRYLVENTCTRIDKDMCVRLVAHLMKVDLASLAEDQVGALYGRVTRSADGFVRFLRISFLDFVPALFTGGFAVAATLAKQPWIALAMVGVVPISLGLTVAQLVTQKGIRLDLLRTREKMDGTVVEQLTGIDYVRAANTHRRETRRVAKAAETRRGKELRHHFEMSLFGCGKALNEGFFHILVLAFAVYLYLQGQITHGDILTFSVLYLNVMAPLNEVHRFIDEAHESSIRVGDLIELLREPVDPSFKPVDPRTPVLTLGEPLFVAEDVEVKYRHASETGRPALNGASLVIRHGETIGMAGRSGCGKTTWLRVLMRLIHPTGGKVEFGGVPLASVSRESIGDLVGYVGQNPFVFAGTIAQNIAYGCTGASPEAIRQAAESACIHQEILMMPGGYKARVAERGQNLSGGQRQRLALARIFLKNPPILILDEGTSALDNISERLVQKAINVARADRTVILVAHRLTTLLETDRIIVFEDGKVVETGSYGDLVQADGAFADLVRSAVSGILDPDEEAVEAAGERETN</sequence>
<keyword evidence="4" id="KW-0547">Nucleotide-binding</keyword>
<keyword evidence="13" id="KW-1185">Reference proteome</keyword>
<dbReference type="Pfam" id="PF00005">
    <property type="entry name" value="ABC_tran"/>
    <property type="match status" value="1"/>
</dbReference>
<evidence type="ECO:0000259" key="11">
    <source>
        <dbReference type="PROSITE" id="PS50929"/>
    </source>
</evidence>
<dbReference type="GO" id="GO:0005524">
    <property type="term" value="F:ATP binding"/>
    <property type="evidence" value="ECO:0007669"/>
    <property type="project" value="UniProtKB-KW"/>
</dbReference>
<dbReference type="GO" id="GO:0140359">
    <property type="term" value="F:ABC-type transporter activity"/>
    <property type="evidence" value="ECO:0007669"/>
    <property type="project" value="InterPro"/>
</dbReference>
<name>A0A1U7CSW9_9BACT</name>
<dbReference type="SMART" id="SM00382">
    <property type="entry name" value="AAA"/>
    <property type="match status" value="1"/>
</dbReference>
<keyword evidence="3 9" id="KW-0812">Transmembrane</keyword>
<dbReference type="InterPro" id="IPR003439">
    <property type="entry name" value="ABC_transporter-like_ATP-bd"/>
</dbReference>
<evidence type="ECO:0000256" key="1">
    <source>
        <dbReference type="ARBA" id="ARBA00004651"/>
    </source>
</evidence>
<dbReference type="EMBL" id="CP019082">
    <property type="protein sequence ID" value="APW61973.1"/>
    <property type="molecule type" value="Genomic_DNA"/>
</dbReference>
<accession>A0A1U7CSW9</accession>
<keyword evidence="5 12" id="KW-0067">ATP-binding</keyword>
<evidence type="ECO:0000313" key="12">
    <source>
        <dbReference type="EMBL" id="APW61973.1"/>
    </source>
</evidence>
<dbReference type="InterPro" id="IPR039421">
    <property type="entry name" value="Type_1_exporter"/>
</dbReference>
<evidence type="ECO:0000313" key="13">
    <source>
        <dbReference type="Proteomes" id="UP000186309"/>
    </source>
</evidence>
<dbReference type="InterPro" id="IPR011527">
    <property type="entry name" value="ABC1_TM_dom"/>
</dbReference>
<dbReference type="SUPFAM" id="SSF90123">
    <property type="entry name" value="ABC transporter transmembrane region"/>
    <property type="match status" value="1"/>
</dbReference>
<feature type="transmembrane region" description="Helical" evidence="9">
    <location>
        <begin position="38"/>
        <end position="60"/>
    </location>
</feature>
<keyword evidence="6 9" id="KW-1133">Transmembrane helix</keyword>
<feature type="transmembrane region" description="Helical" evidence="9">
    <location>
        <begin position="186"/>
        <end position="208"/>
    </location>
</feature>
<evidence type="ECO:0000256" key="6">
    <source>
        <dbReference type="ARBA" id="ARBA00022989"/>
    </source>
</evidence>
<dbReference type="InterPro" id="IPR027417">
    <property type="entry name" value="P-loop_NTPase"/>
</dbReference>
<evidence type="ECO:0000256" key="7">
    <source>
        <dbReference type="ARBA" id="ARBA00023136"/>
    </source>
</evidence>
<dbReference type="OrthoDB" id="9762778at2"/>
<keyword evidence="12" id="KW-0378">Hydrolase</keyword>
<feature type="transmembrane region" description="Helical" evidence="9">
    <location>
        <begin position="276"/>
        <end position="295"/>
    </location>
</feature>
<dbReference type="InterPro" id="IPR003593">
    <property type="entry name" value="AAA+_ATPase"/>
</dbReference>
<evidence type="ECO:0000259" key="10">
    <source>
        <dbReference type="PROSITE" id="PS50893"/>
    </source>
</evidence>
<dbReference type="InterPro" id="IPR036640">
    <property type="entry name" value="ABC1_TM_sf"/>
</dbReference>
<evidence type="ECO:0000256" key="4">
    <source>
        <dbReference type="ARBA" id="ARBA00022741"/>
    </source>
</evidence>
<gene>
    <name evidence="12" type="ORF">BSF38_03505</name>
</gene>
<feature type="transmembrane region" description="Helical" evidence="9">
    <location>
        <begin position="158"/>
        <end position="180"/>
    </location>
</feature>
<evidence type="ECO:0000256" key="3">
    <source>
        <dbReference type="ARBA" id="ARBA00022692"/>
    </source>
</evidence>
<dbReference type="GO" id="GO:0034040">
    <property type="term" value="F:ATPase-coupled lipid transmembrane transporter activity"/>
    <property type="evidence" value="ECO:0007669"/>
    <property type="project" value="TreeGrafter"/>
</dbReference>
<dbReference type="PROSITE" id="PS50893">
    <property type="entry name" value="ABC_TRANSPORTER_2"/>
    <property type="match status" value="1"/>
</dbReference>
<dbReference type="SUPFAM" id="SSF52540">
    <property type="entry name" value="P-loop containing nucleoside triphosphate hydrolases"/>
    <property type="match status" value="1"/>
</dbReference>
<feature type="transmembrane region" description="Helical" evidence="9">
    <location>
        <begin position="80"/>
        <end position="97"/>
    </location>
</feature>
<evidence type="ECO:0000256" key="8">
    <source>
        <dbReference type="ARBA" id="ARBA00040960"/>
    </source>
</evidence>
<dbReference type="Proteomes" id="UP000186309">
    <property type="component" value="Chromosome"/>
</dbReference>
<dbReference type="Gene3D" id="1.20.1560.10">
    <property type="entry name" value="ABC transporter type 1, transmembrane domain"/>
    <property type="match status" value="1"/>
</dbReference>
<dbReference type="FunFam" id="3.40.50.300:FF:000604">
    <property type="entry name" value="ABC transporter B family member 28"/>
    <property type="match status" value="1"/>
</dbReference>
<dbReference type="GO" id="GO:0005737">
    <property type="term" value="C:cytoplasm"/>
    <property type="evidence" value="ECO:0007669"/>
    <property type="project" value="UniProtKB-ARBA"/>
</dbReference>
<keyword evidence="7 9" id="KW-0472">Membrane</keyword>
<dbReference type="AlphaFoldDB" id="A0A1U7CSW9"/>
<dbReference type="STRING" id="1387353.BSF38_03505"/>
<dbReference type="GO" id="GO:0016887">
    <property type="term" value="F:ATP hydrolysis activity"/>
    <property type="evidence" value="ECO:0007669"/>
    <property type="project" value="InterPro"/>
</dbReference>